<feature type="region of interest" description="Disordered" evidence="1">
    <location>
        <begin position="74"/>
        <end position="152"/>
    </location>
</feature>
<evidence type="ECO:0000259" key="2">
    <source>
        <dbReference type="Pfam" id="PF16208"/>
    </source>
</evidence>
<feature type="compositionally biased region" description="Low complexity" evidence="1">
    <location>
        <begin position="74"/>
        <end position="87"/>
    </location>
</feature>
<feature type="compositionally biased region" description="Polar residues" evidence="1">
    <location>
        <begin position="1"/>
        <end position="12"/>
    </location>
</feature>
<feature type="region of interest" description="Disordered" evidence="1">
    <location>
        <begin position="1"/>
        <end position="61"/>
    </location>
</feature>
<protein>
    <recommendedName>
        <fullName evidence="2">Keratin type II head domain-containing protein</fullName>
    </recommendedName>
</protein>
<feature type="domain" description="Keratin type II head" evidence="2">
    <location>
        <begin position="16"/>
        <end position="87"/>
    </location>
</feature>
<reference evidence="3" key="1">
    <citation type="submission" date="2023-09" db="UniProtKB">
        <authorList>
            <consortium name="Ensembl"/>
        </authorList>
    </citation>
    <scope>IDENTIFICATION</scope>
</reference>
<dbReference type="Ensembl" id="ENSBMST00010011235.1">
    <property type="protein sequence ID" value="ENSBMSP00010010106.1"/>
    <property type="gene ID" value="ENSBMSG00010007421.1"/>
</dbReference>
<accession>A0A8C0CSL3</accession>
<proteinExistence type="predicted"/>
<sequence length="178" mass="17800">MRSSVSQQTYSTKGAFSSNSASGGGGSRAPSSISWVTVSRSGGSGGRARCGPSTGGFRSRSLYNLGASKSISVSVAGGASSGQALGGHCQPEPADPPQRGDRPGDPAGAHSGAGADRDPEQQVCLLHRQGGPSEVEGGREGPWSASQAPKRGWAGRRLVQPMYAGAGVDGMTFAALLA</sequence>
<dbReference type="Pfam" id="PF16208">
    <property type="entry name" value="Keratin_2_head"/>
    <property type="match status" value="1"/>
</dbReference>
<evidence type="ECO:0000256" key="1">
    <source>
        <dbReference type="SAM" id="MobiDB-lite"/>
    </source>
</evidence>
<dbReference type="GeneTree" id="ENSGT01010000229663"/>
<organism evidence="3">
    <name type="scientific">Balaenoptera musculus</name>
    <name type="common">Blue whale</name>
    <dbReference type="NCBI Taxonomy" id="9771"/>
    <lineage>
        <taxon>Eukaryota</taxon>
        <taxon>Metazoa</taxon>
        <taxon>Chordata</taxon>
        <taxon>Craniata</taxon>
        <taxon>Vertebrata</taxon>
        <taxon>Euteleostomi</taxon>
        <taxon>Mammalia</taxon>
        <taxon>Eutheria</taxon>
        <taxon>Laurasiatheria</taxon>
        <taxon>Artiodactyla</taxon>
        <taxon>Whippomorpha</taxon>
        <taxon>Cetacea</taxon>
        <taxon>Mysticeti</taxon>
        <taxon>Balaenopteridae</taxon>
        <taxon>Balaenoptera</taxon>
    </lineage>
</organism>
<dbReference type="AlphaFoldDB" id="A0A8C0CSL3"/>
<name>A0A8C0CSL3_BALMU</name>
<dbReference type="InterPro" id="IPR032444">
    <property type="entry name" value="Keratin_2_head"/>
</dbReference>
<evidence type="ECO:0000313" key="3">
    <source>
        <dbReference type="Ensembl" id="ENSBMSP00010010106.1"/>
    </source>
</evidence>